<dbReference type="SUPFAM" id="SSF63712">
    <property type="entry name" value="Nicotinic receptor ligand binding domain-like"/>
    <property type="match status" value="1"/>
</dbReference>
<protein>
    <recommendedName>
        <fullName evidence="2">Neurotransmitter-gated ion-channel ligand-binding domain-containing protein</fullName>
    </recommendedName>
</protein>
<feature type="region of interest" description="Disordered" evidence="1">
    <location>
        <begin position="1"/>
        <end position="32"/>
    </location>
</feature>
<feature type="non-terminal residue" evidence="3">
    <location>
        <position position="268"/>
    </location>
</feature>
<dbReference type="InterPro" id="IPR036734">
    <property type="entry name" value="Neur_chan_lig-bd_sf"/>
</dbReference>
<feature type="non-terminal residue" evidence="3">
    <location>
        <position position="1"/>
    </location>
</feature>
<sequence length="268" mass="28994">LVPRWGMSRRCGARPRGARHGRAAPGATAPPPAAALGRPLTVAALLAAQGALAAAGGPHGAVPEGYNLEEVPTPLGPGGDAVELEVGVNSFPYDFPKPDCIAGKIELPLRVWIYWYDPRLVFPVEVSNRTGVAGSSVSIDPGAIWTPDLEVSERMGQQECTEGPAVLYDLAFSEQHPLVDRGFKYNVMWPRSCTMTTRCDCNLVNFPFDEHTCNITWTPIAERGYKVVDAGHLPDVSTVPRLADGSGDYKMGPKIDSVEFTYWFLTDL</sequence>
<feature type="compositionally biased region" description="Basic residues" evidence="1">
    <location>
        <begin position="11"/>
        <end position="22"/>
    </location>
</feature>
<gene>
    <name evidence="3" type="ORF">PCOR1329_LOCUS11434</name>
</gene>
<proteinExistence type="predicted"/>
<feature type="domain" description="Neurotransmitter-gated ion-channel ligand-binding" evidence="2">
    <location>
        <begin position="108"/>
        <end position="220"/>
    </location>
</feature>
<dbReference type="Pfam" id="PF02931">
    <property type="entry name" value="Neur_chan_LBD"/>
    <property type="match status" value="1"/>
</dbReference>
<organism evidence="3 4">
    <name type="scientific">Prorocentrum cordatum</name>
    <dbReference type="NCBI Taxonomy" id="2364126"/>
    <lineage>
        <taxon>Eukaryota</taxon>
        <taxon>Sar</taxon>
        <taxon>Alveolata</taxon>
        <taxon>Dinophyceae</taxon>
        <taxon>Prorocentrales</taxon>
        <taxon>Prorocentraceae</taxon>
        <taxon>Prorocentrum</taxon>
    </lineage>
</organism>
<comment type="caution">
    <text evidence="3">The sequence shown here is derived from an EMBL/GenBank/DDBJ whole genome shotgun (WGS) entry which is preliminary data.</text>
</comment>
<dbReference type="EMBL" id="CAUYUJ010003304">
    <property type="protein sequence ID" value="CAK0804727.1"/>
    <property type="molecule type" value="Genomic_DNA"/>
</dbReference>
<dbReference type="InterPro" id="IPR006202">
    <property type="entry name" value="Neur_chan_lig-bd"/>
</dbReference>
<evidence type="ECO:0000259" key="2">
    <source>
        <dbReference type="Pfam" id="PF02931"/>
    </source>
</evidence>
<accession>A0ABN9QFJ2</accession>
<dbReference type="Gene3D" id="2.70.170.10">
    <property type="entry name" value="Neurotransmitter-gated ion-channel ligand-binding domain"/>
    <property type="match status" value="1"/>
</dbReference>
<evidence type="ECO:0000256" key="1">
    <source>
        <dbReference type="SAM" id="MobiDB-lite"/>
    </source>
</evidence>
<keyword evidence="4" id="KW-1185">Reference proteome</keyword>
<evidence type="ECO:0000313" key="3">
    <source>
        <dbReference type="EMBL" id="CAK0804727.1"/>
    </source>
</evidence>
<name>A0ABN9QFJ2_9DINO</name>
<evidence type="ECO:0000313" key="4">
    <source>
        <dbReference type="Proteomes" id="UP001189429"/>
    </source>
</evidence>
<dbReference type="Proteomes" id="UP001189429">
    <property type="component" value="Unassembled WGS sequence"/>
</dbReference>
<reference evidence="3" key="1">
    <citation type="submission" date="2023-10" db="EMBL/GenBank/DDBJ databases">
        <authorList>
            <person name="Chen Y."/>
            <person name="Shah S."/>
            <person name="Dougan E. K."/>
            <person name="Thang M."/>
            <person name="Chan C."/>
        </authorList>
    </citation>
    <scope>NUCLEOTIDE SEQUENCE [LARGE SCALE GENOMIC DNA]</scope>
</reference>